<sequence>MIGKSFTKAARVSLSSRYSWRRRKRGEEGGEGGEEEEEGDEEAGEEGGEEEVGGMRDFMPKPNFFKLAKARCMKALEDAYETCRR</sequence>
<dbReference type="EMBL" id="SDOX01000114">
    <property type="protein sequence ID" value="TFJ82351.1"/>
    <property type="molecule type" value="Genomic_DNA"/>
</dbReference>
<feature type="compositionally biased region" description="Acidic residues" evidence="1">
    <location>
        <begin position="29"/>
        <end position="52"/>
    </location>
</feature>
<accession>A0A4D9CT03</accession>
<organism evidence="2 3">
    <name type="scientific">Nannochloropsis salina CCMP1776</name>
    <dbReference type="NCBI Taxonomy" id="1027361"/>
    <lineage>
        <taxon>Eukaryota</taxon>
        <taxon>Sar</taxon>
        <taxon>Stramenopiles</taxon>
        <taxon>Ochrophyta</taxon>
        <taxon>Eustigmatophyceae</taxon>
        <taxon>Eustigmatales</taxon>
        <taxon>Monodopsidaceae</taxon>
        <taxon>Microchloropsis</taxon>
        <taxon>Microchloropsis salina</taxon>
    </lineage>
</organism>
<evidence type="ECO:0000313" key="3">
    <source>
        <dbReference type="Proteomes" id="UP000355283"/>
    </source>
</evidence>
<proteinExistence type="predicted"/>
<feature type="region of interest" description="Disordered" evidence="1">
    <location>
        <begin position="21"/>
        <end position="59"/>
    </location>
</feature>
<dbReference type="Proteomes" id="UP000355283">
    <property type="component" value="Unassembled WGS sequence"/>
</dbReference>
<gene>
    <name evidence="2" type="ORF">NSK_006324</name>
</gene>
<keyword evidence="3" id="KW-1185">Reference proteome</keyword>
<reference evidence="2 3" key="1">
    <citation type="submission" date="2019-01" db="EMBL/GenBank/DDBJ databases">
        <title>Nuclear Genome Assembly of the Microalgal Biofuel strain Nannochloropsis salina CCMP1776.</title>
        <authorList>
            <person name="Hovde B."/>
        </authorList>
    </citation>
    <scope>NUCLEOTIDE SEQUENCE [LARGE SCALE GENOMIC DNA]</scope>
    <source>
        <strain evidence="2 3">CCMP1776</strain>
    </source>
</reference>
<dbReference type="AlphaFoldDB" id="A0A4D9CT03"/>
<name>A0A4D9CT03_9STRA</name>
<evidence type="ECO:0000313" key="2">
    <source>
        <dbReference type="EMBL" id="TFJ82351.1"/>
    </source>
</evidence>
<protein>
    <submittedName>
        <fullName evidence="2">Uncharacterized protein</fullName>
    </submittedName>
</protein>
<evidence type="ECO:0000256" key="1">
    <source>
        <dbReference type="SAM" id="MobiDB-lite"/>
    </source>
</evidence>
<comment type="caution">
    <text evidence="2">The sequence shown here is derived from an EMBL/GenBank/DDBJ whole genome shotgun (WGS) entry which is preliminary data.</text>
</comment>